<dbReference type="SUPFAM" id="SSF51283">
    <property type="entry name" value="dUTPase-like"/>
    <property type="match status" value="1"/>
</dbReference>
<organism evidence="6 7">
    <name type="scientific">Pantoea phage vB_PagM_PSKM</name>
    <dbReference type="NCBI Taxonomy" id="2588094"/>
    <lineage>
        <taxon>Viruses</taxon>
        <taxon>Duplodnaviria</taxon>
        <taxon>Heunggongvirae</taxon>
        <taxon>Uroviricota</taxon>
        <taxon>Caudoviricetes</taxon>
        <taxon>Dibbivirus</taxon>
        <taxon>Dibbivirus PSKM</taxon>
    </lineage>
</organism>
<dbReference type="PANTHER" id="PTHR11241:SF0">
    <property type="entry name" value="DEOXYURIDINE 5'-TRIPHOSPHATE NUCLEOTIDOHYDROLASE"/>
    <property type="match status" value="1"/>
</dbReference>
<evidence type="ECO:0000259" key="5">
    <source>
        <dbReference type="Pfam" id="PF00692"/>
    </source>
</evidence>
<dbReference type="EMBL" id="MK798144">
    <property type="protein sequence ID" value="QDH45796.1"/>
    <property type="molecule type" value="Genomic_DNA"/>
</dbReference>
<name>A0A513ZYM0_9CAUD</name>
<sequence length="165" mass="17737">MTEQMNITIEKTEPNAIMPAYGTDGAACFDLFACNVMSGERSIDGVGYQTLTIQTGLKFDVPDGWVMRLYSRSGHGFKAGVRLCNSVGIIDSDYEGEVLVKLRADGRQGAVFLAELWDQIYAGKQVAVCQGEIAPVEYVSFEFGTIEPKSKRGAGGFGSTDNAGS</sequence>
<dbReference type="Gene3D" id="2.70.40.10">
    <property type="match status" value="1"/>
</dbReference>
<comment type="similarity">
    <text evidence="1">Belongs to the dUTPase family.</text>
</comment>
<keyword evidence="7" id="KW-1185">Reference proteome</keyword>
<evidence type="ECO:0000256" key="3">
    <source>
        <dbReference type="ARBA" id="ARBA00022801"/>
    </source>
</evidence>
<dbReference type="Pfam" id="PF00692">
    <property type="entry name" value="dUTPase"/>
    <property type="match status" value="1"/>
</dbReference>
<dbReference type="InterPro" id="IPR033704">
    <property type="entry name" value="dUTPase_trimeric"/>
</dbReference>
<evidence type="ECO:0000256" key="4">
    <source>
        <dbReference type="ARBA" id="ARBA00023080"/>
    </source>
</evidence>
<feature type="domain" description="dUTPase-like" evidence="5">
    <location>
        <begin position="15"/>
        <end position="108"/>
    </location>
</feature>
<accession>A0A513ZYM0</accession>
<evidence type="ECO:0000313" key="7">
    <source>
        <dbReference type="Proteomes" id="UP000318728"/>
    </source>
</evidence>
<reference evidence="6 7" key="1">
    <citation type="submission" date="2019-04" db="EMBL/GenBank/DDBJ databases">
        <title>Complete genome sequence of Pantoea sp. infecting bacteriophage vB_PagM_PSKM.</title>
        <authorList>
            <person name="Truncaite L."/>
            <person name="Simoliuniene M."/>
            <person name="Zajanckauskaite A."/>
            <person name="Meskys R."/>
            <person name="Simoliunas E."/>
        </authorList>
    </citation>
    <scope>NUCLEOTIDE SEQUENCE [LARGE SCALE GENOMIC DNA]</scope>
    <source>
        <strain evidence="6">PSKM</strain>
    </source>
</reference>
<proteinExistence type="inferred from homology"/>
<dbReference type="GO" id="GO:0046081">
    <property type="term" value="P:dUTP catabolic process"/>
    <property type="evidence" value="ECO:0007669"/>
    <property type="project" value="InterPro"/>
</dbReference>
<protein>
    <recommendedName>
        <fullName evidence="2">dUTP diphosphatase</fullName>
        <ecNumber evidence="2">3.6.1.23</ecNumber>
    </recommendedName>
</protein>
<evidence type="ECO:0000256" key="1">
    <source>
        <dbReference type="ARBA" id="ARBA00006581"/>
    </source>
</evidence>
<dbReference type="InterPro" id="IPR029054">
    <property type="entry name" value="dUTPase-like"/>
</dbReference>
<dbReference type="Proteomes" id="UP000318728">
    <property type="component" value="Segment"/>
</dbReference>
<dbReference type="GO" id="GO:0006226">
    <property type="term" value="P:dUMP biosynthetic process"/>
    <property type="evidence" value="ECO:0007669"/>
    <property type="project" value="InterPro"/>
</dbReference>
<dbReference type="InterPro" id="IPR008181">
    <property type="entry name" value="dUTPase"/>
</dbReference>
<evidence type="ECO:0000256" key="2">
    <source>
        <dbReference type="ARBA" id="ARBA00012379"/>
    </source>
</evidence>
<dbReference type="EC" id="3.6.1.23" evidence="2"/>
<evidence type="ECO:0000313" key="6">
    <source>
        <dbReference type="EMBL" id="QDH45796.1"/>
    </source>
</evidence>
<dbReference type="GO" id="GO:0000287">
    <property type="term" value="F:magnesium ion binding"/>
    <property type="evidence" value="ECO:0007669"/>
    <property type="project" value="InterPro"/>
</dbReference>
<gene>
    <name evidence="6" type="ORF">PSKM_gp39</name>
</gene>
<keyword evidence="3 6" id="KW-0378">Hydrolase</keyword>
<dbReference type="InterPro" id="IPR036157">
    <property type="entry name" value="dUTPase-like_sf"/>
</dbReference>
<keyword evidence="4" id="KW-0546">Nucleotide metabolism</keyword>
<dbReference type="PANTHER" id="PTHR11241">
    <property type="entry name" value="DEOXYURIDINE 5'-TRIPHOSPHATE NUCLEOTIDOHYDROLASE"/>
    <property type="match status" value="1"/>
</dbReference>
<dbReference type="GO" id="GO:0004170">
    <property type="term" value="F:dUTP diphosphatase activity"/>
    <property type="evidence" value="ECO:0007669"/>
    <property type="project" value="UniProtKB-EC"/>
</dbReference>
<dbReference type="CDD" id="cd07557">
    <property type="entry name" value="trimeric_dUTPase"/>
    <property type="match status" value="1"/>
</dbReference>